<dbReference type="Pfam" id="PF16883">
    <property type="entry name" value="DUF5080"/>
    <property type="match status" value="1"/>
</dbReference>
<name>A0A2T4RLH0_STAHY</name>
<keyword evidence="1" id="KW-1133">Transmembrane helix</keyword>
<keyword evidence="1" id="KW-0472">Membrane</keyword>
<reference evidence="2 3" key="1">
    <citation type="journal article" date="2016" name="Front. Microbiol.">
        <title>Comprehensive Phylogenetic Analysis of Bovine Non-aureus Staphylococci Species Based on Whole-Genome Sequencing.</title>
        <authorList>
            <person name="Naushad S."/>
            <person name="Barkema H.W."/>
            <person name="Luby C."/>
            <person name="Condas L.A."/>
            <person name="Nobrega D.B."/>
            <person name="Carson D.A."/>
            <person name="De Buck J."/>
        </authorList>
    </citation>
    <scope>NUCLEOTIDE SEQUENCE [LARGE SCALE GENOMIC DNA]</scope>
    <source>
        <strain evidence="2 3">SNUC 5959</strain>
    </source>
</reference>
<organism evidence="2 3">
    <name type="scientific">Staphylococcus hyicus</name>
    <dbReference type="NCBI Taxonomy" id="1284"/>
    <lineage>
        <taxon>Bacteria</taxon>
        <taxon>Bacillati</taxon>
        <taxon>Bacillota</taxon>
        <taxon>Bacilli</taxon>
        <taxon>Bacillales</taxon>
        <taxon>Staphylococcaceae</taxon>
        <taxon>Staphylococcus</taxon>
    </lineage>
</organism>
<feature type="transmembrane region" description="Helical" evidence="1">
    <location>
        <begin position="5"/>
        <end position="23"/>
    </location>
</feature>
<accession>A0A2T4RLH0</accession>
<feature type="transmembrane region" description="Helical" evidence="1">
    <location>
        <begin position="56"/>
        <end position="75"/>
    </location>
</feature>
<proteinExistence type="predicted"/>
<feature type="transmembrane region" description="Helical" evidence="1">
    <location>
        <begin position="29"/>
        <end position="49"/>
    </location>
</feature>
<dbReference type="InterPro" id="IPR031689">
    <property type="entry name" value="DUF5080"/>
</dbReference>
<feature type="transmembrane region" description="Helical" evidence="1">
    <location>
        <begin position="178"/>
        <end position="199"/>
    </location>
</feature>
<dbReference type="AlphaFoldDB" id="A0A2T4RLH0"/>
<evidence type="ECO:0000313" key="3">
    <source>
        <dbReference type="Proteomes" id="UP000285625"/>
    </source>
</evidence>
<comment type="caution">
    <text evidence="2">The sequence shown here is derived from an EMBL/GenBank/DDBJ whole genome shotgun (WGS) entry which is preliminary data.</text>
</comment>
<protein>
    <submittedName>
        <fullName evidence="2">DUF5080 family protein</fullName>
    </submittedName>
</protein>
<keyword evidence="1" id="KW-0812">Transmembrane</keyword>
<sequence>MFFILLILVFAMYYVVYFTAVMYQEGFKLLQLIVYSVALGNLGIVYLFIGDDYQNISNYALVLSIGFILYTWLAIKSFWARPYKLKLEDITLKSGKVKRAEEYDKLESIKINLEAAKYRGIISTVIAIICGLAIYFKIDHAIAQELIDASITYILGLFIAIIIWMIADIYLWMKRGVFPFITIRPLLTFIFLIIFLRALGTI</sequence>
<feature type="transmembrane region" description="Helical" evidence="1">
    <location>
        <begin position="118"/>
        <end position="138"/>
    </location>
</feature>
<evidence type="ECO:0000313" key="2">
    <source>
        <dbReference type="EMBL" id="RIO45436.1"/>
    </source>
</evidence>
<feature type="transmembrane region" description="Helical" evidence="1">
    <location>
        <begin position="150"/>
        <end position="172"/>
    </location>
</feature>
<dbReference type="RefSeq" id="WP_107633644.1">
    <property type="nucleotide sequence ID" value="NZ_PZHT01000012.1"/>
</dbReference>
<dbReference type="Proteomes" id="UP000285625">
    <property type="component" value="Unassembled WGS sequence"/>
</dbReference>
<gene>
    <name evidence="2" type="ORF">BUZ57_07745</name>
</gene>
<evidence type="ECO:0000256" key="1">
    <source>
        <dbReference type="SAM" id="Phobius"/>
    </source>
</evidence>
<dbReference type="EMBL" id="QXVO01000021">
    <property type="protein sequence ID" value="RIO45436.1"/>
    <property type="molecule type" value="Genomic_DNA"/>
</dbReference>